<feature type="domain" description="Histidine kinase" evidence="13">
    <location>
        <begin position="251"/>
        <end position="466"/>
    </location>
</feature>
<evidence type="ECO:0000256" key="11">
    <source>
        <dbReference type="ARBA" id="ARBA00023136"/>
    </source>
</evidence>
<evidence type="ECO:0000256" key="6">
    <source>
        <dbReference type="ARBA" id="ARBA00022679"/>
    </source>
</evidence>
<dbReference type="SUPFAM" id="SSF103190">
    <property type="entry name" value="Sensory domain-like"/>
    <property type="match status" value="1"/>
</dbReference>
<feature type="transmembrane region" description="Helical" evidence="12">
    <location>
        <begin position="167"/>
        <end position="193"/>
    </location>
</feature>
<dbReference type="Pfam" id="PF00512">
    <property type="entry name" value="HisKA"/>
    <property type="match status" value="1"/>
</dbReference>
<dbReference type="Gene3D" id="6.10.340.10">
    <property type="match status" value="1"/>
</dbReference>
<keyword evidence="16" id="KW-1185">Reference proteome</keyword>
<dbReference type="InterPro" id="IPR003594">
    <property type="entry name" value="HATPase_dom"/>
</dbReference>
<comment type="catalytic activity">
    <reaction evidence="1">
        <text>ATP + protein L-histidine = ADP + protein N-phospho-L-histidine.</text>
        <dbReference type="EC" id="2.7.13.3"/>
    </reaction>
</comment>
<dbReference type="InterPro" id="IPR036890">
    <property type="entry name" value="HATPase_C_sf"/>
</dbReference>
<dbReference type="GO" id="GO:0000155">
    <property type="term" value="F:phosphorelay sensor kinase activity"/>
    <property type="evidence" value="ECO:0007669"/>
    <property type="project" value="InterPro"/>
</dbReference>
<dbReference type="PANTHER" id="PTHR45436">
    <property type="entry name" value="SENSOR HISTIDINE KINASE YKOH"/>
    <property type="match status" value="1"/>
</dbReference>
<name>A0A7W3JUJ7_9MICO</name>
<dbReference type="SMART" id="SM00304">
    <property type="entry name" value="HAMP"/>
    <property type="match status" value="1"/>
</dbReference>
<gene>
    <name evidence="15" type="ORF">FB555_001462</name>
</gene>
<evidence type="ECO:0000256" key="3">
    <source>
        <dbReference type="ARBA" id="ARBA00012438"/>
    </source>
</evidence>
<comment type="subcellular location">
    <subcellularLocation>
        <location evidence="2">Cell membrane</location>
        <topology evidence="2">Multi-pass membrane protein</topology>
    </subcellularLocation>
</comment>
<keyword evidence="4" id="KW-1003">Cell membrane</keyword>
<proteinExistence type="predicted"/>
<dbReference type="Pfam" id="PF02518">
    <property type="entry name" value="HATPase_c"/>
    <property type="match status" value="1"/>
</dbReference>
<evidence type="ECO:0000259" key="14">
    <source>
        <dbReference type="PROSITE" id="PS50885"/>
    </source>
</evidence>
<keyword evidence="5" id="KW-0597">Phosphoprotein</keyword>
<evidence type="ECO:0000256" key="10">
    <source>
        <dbReference type="ARBA" id="ARBA00023012"/>
    </source>
</evidence>
<evidence type="ECO:0000256" key="1">
    <source>
        <dbReference type="ARBA" id="ARBA00000085"/>
    </source>
</evidence>
<dbReference type="GO" id="GO:0005886">
    <property type="term" value="C:plasma membrane"/>
    <property type="evidence" value="ECO:0007669"/>
    <property type="project" value="UniProtKB-SubCell"/>
</dbReference>
<sequence>MKWRFMGALMAVTFLVLLTQDIPLAFYLHQAEHDHIVTGLERDAFVLAGHSEEALESATATADATLNDLARRYRDAGGARVVIVDSAGIAVIASDDDQSVVGDSYLSRPEITDALSGKISSGHRYSVTLSQELLYVTVPVLSGEKVLGAVRLTYPDQAVTDVVNSQLWRLGIVALSSVVLAGIVGLLVSGGVARRLTRLRRTTELLADGNLSARADEKRGAAELTSLSRSFNTMAERLEELVTQQRMFAADASHQLRTPLTALRLRLDRASELLETDPIAAGERLAAAQVEVDRLGNLIEGLLLLSRTEAASAPLKDFNLAEIARNRVKQWHALATESSVRLRYEGPVDAFVSASPSAIEQIIDNFVDNALTVSPTNSTITVRVVTAGAHTTVHVLDEGPGLSREDCARAFDRFWRASSDIGGSGLGLAIVAQLARASRGVAGLAPRSGSGQTQGLDATVRFETAR</sequence>
<dbReference type="PRINTS" id="PR00344">
    <property type="entry name" value="BCTRLSENSOR"/>
</dbReference>
<evidence type="ECO:0000313" key="16">
    <source>
        <dbReference type="Proteomes" id="UP000524237"/>
    </source>
</evidence>
<comment type="caution">
    <text evidence="15">The sequence shown here is derived from an EMBL/GenBank/DDBJ whole genome shotgun (WGS) entry which is preliminary data.</text>
</comment>
<dbReference type="CDD" id="cd00082">
    <property type="entry name" value="HisKA"/>
    <property type="match status" value="1"/>
</dbReference>
<dbReference type="EMBL" id="JACGWU010000004">
    <property type="protein sequence ID" value="MBA8829357.1"/>
    <property type="molecule type" value="Genomic_DNA"/>
</dbReference>
<evidence type="ECO:0000256" key="8">
    <source>
        <dbReference type="ARBA" id="ARBA00022777"/>
    </source>
</evidence>
<dbReference type="InterPro" id="IPR005467">
    <property type="entry name" value="His_kinase_dom"/>
</dbReference>
<keyword evidence="10" id="KW-0902">Two-component regulatory system</keyword>
<dbReference type="SMART" id="SM00387">
    <property type="entry name" value="HATPase_c"/>
    <property type="match status" value="1"/>
</dbReference>
<dbReference type="InterPro" id="IPR029151">
    <property type="entry name" value="Sensor-like_sf"/>
</dbReference>
<evidence type="ECO:0000256" key="9">
    <source>
        <dbReference type="ARBA" id="ARBA00022989"/>
    </source>
</evidence>
<dbReference type="PROSITE" id="PS50109">
    <property type="entry name" value="HIS_KIN"/>
    <property type="match status" value="1"/>
</dbReference>
<feature type="domain" description="HAMP" evidence="14">
    <location>
        <begin position="190"/>
        <end position="243"/>
    </location>
</feature>
<dbReference type="PROSITE" id="PS50885">
    <property type="entry name" value="HAMP"/>
    <property type="match status" value="1"/>
</dbReference>
<evidence type="ECO:0000259" key="13">
    <source>
        <dbReference type="PROSITE" id="PS50109"/>
    </source>
</evidence>
<dbReference type="SUPFAM" id="SSF158472">
    <property type="entry name" value="HAMP domain-like"/>
    <property type="match status" value="1"/>
</dbReference>
<dbReference type="InterPro" id="IPR003660">
    <property type="entry name" value="HAMP_dom"/>
</dbReference>
<dbReference type="CDD" id="cd00075">
    <property type="entry name" value="HATPase"/>
    <property type="match status" value="1"/>
</dbReference>
<dbReference type="Proteomes" id="UP000524237">
    <property type="component" value="Unassembled WGS sequence"/>
</dbReference>
<keyword evidence="6" id="KW-0808">Transferase</keyword>
<reference evidence="15 16" key="1">
    <citation type="submission" date="2020-07" db="EMBL/GenBank/DDBJ databases">
        <title>Sequencing the genomes of 1000 actinobacteria strains.</title>
        <authorList>
            <person name="Klenk H.-P."/>
        </authorList>
    </citation>
    <scope>NUCLEOTIDE SEQUENCE [LARGE SCALE GENOMIC DNA]</scope>
    <source>
        <strain evidence="15 16">DSM 23737</strain>
    </source>
</reference>
<dbReference type="InterPro" id="IPR004358">
    <property type="entry name" value="Sig_transdc_His_kin-like_C"/>
</dbReference>
<dbReference type="RefSeq" id="WP_220475891.1">
    <property type="nucleotide sequence ID" value="NZ_JACGWU010000004.1"/>
</dbReference>
<dbReference type="PANTHER" id="PTHR45436:SF5">
    <property type="entry name" value="SENSOR HISTIDINE KINASE TRCS"/>
    <property type="match status" value="1"/>
</dbReference>
<dbReference type="AlphaFoldDB" id="A0A7W3JUJ7"/>
<evidence type="ECO:0000256" key="4">
    <source>
        <dbReference type="ARBA" id="ARBA00022475"/>
    </source>
</evidence>
<evidence type="ECO:0000256" key="5">
    <source>
        <dbReference type="ARBA" id="ARBA00022553"/>
    </source>
</evidence>
<dbReference type="Gene3D" id="1.10.287.130">
    <property type="match status" value="1"/>
</dbReference>
<protein>
    <recommendedName>
        <fullName evidence="3">histidine kinase</fullName>
        <ecNumber evidence="3">2.7.13.3</ecNumber>
    </recommendedName>
</protein>
<keyword evidence="9 12" id="KW-1133">Transmembrane helix</keyword>
<dbReference type="InterPro" id="IPR050428">
    <property type="entry name" value="TCS_sensor_his_kinase"/>
</dbReference>
<accession>A0A7W3JUJ7</accession>
<dbReference type="Pfam" id="PF00672">
    <property type="entry name" value="HAMP"/>
    <property type="match status" value="1"/>
</dbReference>
<dbReference type="Gene3D" id="3.30.565.10">
    <property type="entry name" value="Histidine kinase-like ATPase, C-terminal domain"/>
    <property type="match status" value="1"/>
</dbReference>
<dbReference type="InterPro" id="IPR003661">
    <property type="entry name" value="HisK_dim/P_dom"/>
</dbReference>
<evidence type="ECO:0000256" key="7">
    <source>
        <dbReference type="ARBA" id="ARBA00022692"/>
    </source>
</evidence>
<dbReference type="InterPro" id="IPR036097">
    <property type="entry name" value="HisK_dim/P_sf"/>
</dbReference>
<keyword evidence="11 12" id="KW-0472">Membrane</keyword>
<dbReference type="SUPFAM" id="SSF47384">
    <property type="entry name" value="Homodimeric domain of signal transducing histidine kinase"/>
    <property type="match status" value="1"/>
</dbReference>
<organism evidence="15 16">
    <name type="scientific">Alpinimonas psychrophila</name>
    <dbReference type="NCBI Taxonomy" id="748908"/>
    <lineage>
        <taxon>Bacteria</taxon>
        <taxon>Bacillati</taxon>
        <taxon>Actinomycetota</taxon>
        <taxon>Actinomycetes</taxon>
        <taxon>Micrococcales</taxon>
        <taxon>Microbacteriaceae</taxon>
        <taxon>Alpinimonas</taxon>
    </lineage>
</organism>
<keyword evidence="7 12" id="KW-0812">Transmembrane</keyword>
<evidence type="ECO:0000256" key="12">
    <source>
        <dbReference type="SAM" id="Phobius"/>
    </source>
</evidence>
<evidence type="ECO:0000313" key="15">
    <source>
        <dbReference type="EMBL" id="MBA8829357.1"/>
    </source>
</evidence>
<dbReference type="SMART" id="SM00388">
    <property type="entry name" value="HisKA"/>
    <property type="match status" value="1"/>
</dbReference>
<evidence type="ECO:0000256" key="2">
    <source>
        <dbReference type="ARBA" id="ARBA00004651"/>
    </source>
</evidence>
<dbReference type="EC" id="2.7.13.3" evidence="3"/>
<dbReference type="CDD" id="cd06225">
    <property type="entry name" value="HAMP"/>
    <property type="match status" value="1"/>
</dbReference>
<dbReference type="SUPFAM" id="SSF55874">
    <property type="entry name" value="ATPase domain of HSP90 chaperone/DNA topoisomerase II/histidine kinase"/>
    <property type="match status" value="1"/>
</dbReference>
<dbReference type="Gene3D" id="3.30.450.20">
    <property type="entry name" value="PAS domain"/>
    <property type="match status" value="1"/>
</dbReference>
<keyword evidence="8 15" id="KW-0418">Kinase</keyword>